<dbReference type="EMBL" id="BMAW01047920">
    <property type="protein sequence ID" value="GFS63362.1"/>
    <property type="molecule type" value="Genomic_DNA"/>
</dbReference>
<accession>A0A8X6MLN8</accession>
<evidence type="ECO:0000313" key="2">
    <source>
        <dbReference type="Proteomes" id="UP000887013"/>
    </source>
</evidence>
<sequence length="79" mass="9035">MEAEKRSRRRSKSKKFVSNADITAQKKILNEILPMEELEESIGNLKVKKPPVSVNIFPVSPKHLGPEAQNAWLLLYNTF</sequence>
<protein>
    <submittedName>
        <fullName evidence="1">Uncharacterized protein</fullName>
    </submittedName>
</protein>
<gene>
    <name evidence="1" type="ORF">NPIL_571281</name>
</gene>
<organism evidence="1 2">
    <name type="scientific">Nephila pilipes</name>
    <name type="common">Giant wood spider</name>
    <name type="synonym">Nephila maculata</name>
    <dbReference type="NCBI Taxonomy" id="299642"/>
    <lineage>
        <taxon>Eukaryota</taxon>
        <taxon>Metazoa</taxon>
        <taxon>Ecdysozoa</taxon>
        <taxon>Arthropoda</taxon>
        <taxon>Chelicerata</taxon>
        <taxon>Arachnida</taxon>
        <taxon>Araneae</taxon>
        <taxon>Araneomorphae</taxon>
        <taxon>Entelegynae</taxon>
        <taxon>Araneoidea</taxon>
        <taxon>Nephilidae</taxon>
        <taxon>Nephila</taxon>
    </lineage>
</organism>
<proteinExistence type="predicted"/>
<keyword evidence="2" id="KW-1185">Reference proteome</keyword>
<dbReference type="AlphaFoldDB" id="A0A8X6MLN8"/>
<comment type="caution">
    <text evidence="1">The sequence shown here is derived from an EMBL/GenBank/DDBJ whole genome shotgun (WGS) entry which is preliminary data.</text>
</comment>
<evidence type="ECO:0000313" key="1">
    <source>
        <dbReference type="EMBL" id="GFS63362.1"/>
    </source>
</evidence>
<dbReference type="Proteomes" id="UP000887013">
    <property type="component" value="Unassembled WGS sequence"/>
</dbReference>
<reference evidence="1" key="1">
    <citation type="submission" date="2020-08" db="EMBL/GenBank/DDBJ databases">
        <title>Multicomponent nature underlies the extraordinary mechanical properties of spider dragline silk.</title>
        <authorList>
            <person name="Kono N."/>
            <person name="Nakamura H."/>
            <person name="Mori M."/>
            <person name="Yoshida Y."/>
            <person name="Ohtoshi R."/>
            <person name="Malay A.D."/>
            <person name="Moran D.A.P."/>
            <person name="Tomita M."/>
            <person name="Numata K."/>
            <person name="Arakawa K."/>
        </authorList>
    </citation>
    <scope>NUCLEOTIDE SEQUENCE</scope>
</reference>
<name>A0A8X6MLN8_NEPPI</name>